<name>A0A0G4IIH3_PLABS</name>
<evidence type="ECO:0000313" key="2">
    <source>
        <dbReference type="EMBL" id="CEO94880.1"/>
    </source>
</evidence>
<feature type="transmembrane region" description="Helical" evidence="1">
    <location>
        <begin position="198"/>
        <end position="217"/>
    </location>
</feature>
<geneLocation type="mitochondrion" evidence="3"/>
<keyword evidence="1" id="KW-1133">Transmembrane helix</keyword>
<gene>
    <name evidence="2" type="ORF">PBRA_003693</name>
    <name evidence="3" type="ORF">PLBR_LOCUS1427</name>
</gene>
<accession>A0A0G4IIH3</accession>
<feature type="transmembrane region" description="Helical" evidence="1">
    <location>
        <begin position="229"/>
        <end position="251"/>
    </location>
</feature>
<evidence type="ECO:0008006" key="6">
    <source>
        <dbReference type="Google" id="ProtNLM"/>
    </source>
</evidence>
<evidence type="ECO:0000313" key="3">
    <source>
        <dbReference type="EMBL" id="SPQ94212.1"/>
    </source>
</evidence>
<feature type="transmembrane region" description="Helical" evidence="1">
    <location>
        <begin position="164"/>
        <end position="186"/>
    </location>
</feature>
<dbReference type="AlphaFoldDB" id="A0A0G4IIH3"/>
<sequence>MVGNIAAIMLWGLLSLDAVAAVRALIELCARPASSVMKDVRSKRLVALQVVSLTLAVTLIVISTALPSVVHCIIRPVANVFVMCFACSSAYALYLSGKKTMSGDDRDDEDNDDDSDFEVIIPTVATLVLSIPTFVNYAVVKRSMQTLPLHNGSNLEHWCPMDQLIAIGLPVTVFGVLSGIAIVVTLRLSKRIATPWNMVGFAATVSAMTVLLLAVQIKPSEYSDIAVAYVWASGSLLLLVFLVTAGVMGAVNKPAPAIVPRLHRRTSVINRARPHVVSVPDNTNARTNAYPAHNLVSGPVMSVMDQHHVALMVLGHVPPHIDEAASTEGAREANIV</sequence>
<dbReference type="Proteomes" id="UP000039324">
    <property type="component" value="Unassembled WGS sequence"/>
</dbReference>
<protein>
    <recommendedName>
        <fullName evidence="6">G-protein coupled receptors family 3 profile domain-containing protein</fullName>
    </recommendedName>
</protein>
<reference evidence="3 5" key="2">
    <citation type="submission" date="2018-03" db="EMBL/GenBank/DDBJ databases">
        <authorList>
            <person name="Fogelqvist J."/>
        </authorList>
    </citation>
    <scope>NUCLEOTIDE SEQUENCE [LARGE SCALE GENOMIC DNA]</scope>
</reference>
<evidence type="ECO:0000256" key="1">
    <source>
        <dbReference type="SAM" id="Phobius"/>
    </source>
</evidence>
<feature type="transmembrane region" description="Helical" evidence="1">
    <location>
        <begin position="6"/>
        <end position="26"/>
    </location>
</feature>
<feature type="transmembrane region" description="Helical" evidence="1">
    <location>
        <begin position="73"/>
        <end position="96"/>
    </location>
</feature>
<keyword evidence="1" id="KW-0472">Membrane</keyword>
<keyword evidence="4" id="KW-1185">Reference proteome</keyword>
<feature type="transmembrane region" description="Helical" evidence="1">
    <location>
        <begin position="46"/>
        <end position="67"/>
    </location>
</feature>
<dbReference type="EMBL" id="CDSF01000002">
    <property type="protein sequence ID" value="CEO94880.1"/>
    <property type="molecule type" value="Genomic_DNA"/>
</dbReference>
<dbReference type="Proteomes" id="UP000290189">
    <property type="component" value="Unassembled WGS sequence"/>
</dbReference>
<reference evidence="2 4" key="1">
    <citation type="submission" date="2015-02" db="EMBL/GenBank/DDBJ databases">
        <authorList>
            <person name="Chooi Y.-H."/>
        </authorList>
    </citation>
    <scope>NUCLEOTIDE SEQUENCE [LARGE SCALE GENOMIC DNA]</scope>
    <source>
        <strain evidence="2">E3</strain>
    </source>
</reference>
<keyword evidence="1" id="KW-0812">Transmembrane</keyword>
<dbReference type="EMBL" id="OVEO01000002">
    <property type="protein sequence ID" value="SPQ94212.1"/>
    <property type="molecule type" value="Genomic_DNA"/>
</dbReference>
<evidence type="ECO:0000313" key="4">
    <source>
        <dbReference type="Proteomes" id="UP000039324"/>
    </source>
</evidence>
<evidence type="ECO:0000313" key="5">
    <source>
        <dbReference type="Proteomes" id="UP000290189"/>
    </source>
</evidence>
<feature type="transmembrane region" description="Helical" evidence="1">
    <location>
        <begin position="117"/>
        <end position="139"/>
    </location>
</feature>
<keyword evidence="3" id="KW-0496">Mitochondrion</keyword>
<proteinExistence type="predicted"/>
<organism evidence="2 4">
    <name type="scientific">Plasmodiophora brassicae</name>
    <name type="common">Clubroot disease agent</name>
    <dbReference type="NCBI Taxonomy" id="37360"/>
    <lineage>
        <taxon>Eukaryota</taxon>
        <taxon>Sar</taxon>
        <taxon>Rhizaria</taxon>
        <taxon>Endomyxa</taxon>
        <taxon>Phytomyxea</taxon>
        <taxon>Plasmodiophorida</taxon>
        <taxon>Plasmodiophoridae</taxon>
        <taxon>Plasmodiophora</taxon>
    </lineage>
</organism>